<evidence type="ECO:0000256" key="5">
    <source>
        <dbReference type="ARBA" id="ARBA00022588"/>
    </source>
</evidence>
<dbReference type="GO" id="GO:0045087">
    <property type="term" value="P:innate immune response"/>
    <property type="evidence" value="ECO:0007669"/>
    <property type="project" value="UniProtKB-KW"/>
</dbReference>
<keyword evidence="16" id="KW-0325">Glycoprotein</keyword>
<dbReference type="PANTHER" id="PTHR24373:SF385">
    <property type="entry name" value="GH01279P-RELATED"/>
    <property type="match status" value="1"/>
</dbReference>
<dbReference type="SMART" id="SM00255">
    <property type="entry name" value="TIR"/>
    <property type="match status" value="1"/>
</dbReference>
<keyword evidence="9" id="KW-0677">Repeat</keyword>
<evidence type="ECO:0000256" key="8">
    <source>
        <dbReference type="ARBA" id="ARBA00022729"/>
    </source>
</evidence>
<keyword evidence="14" id="KW-1015">Disulfide bond</keyword>
<keyword evidence="7 17" id="KW-0812">Transmembrane</keyword>
<evidence type="ECO:0000256" key="13">
    <source>
        <dbReference type="ARBA" id="ARBA00023136"/>
    </source>
</evidence>
<sequence length="1667" mass="189327">MHTASTTTLAGAISRHLPYLLIILISSLTGSYTHAQQCSWEFVRTTLDIKCNLRAIEPLVPLDLQVAETANRLEIQCSADLLHASELPAGAFARLQKLSELQVDACKMQRIAANTFDGLMSLKRLSVQTHNSVWGPGKSLEILSSSFAGLRELNELNLSDNNIRQLPEGVWCTMQNLQVLNLTENRIRSAENLGFSEKMCTLNGASGGAELQVLDVSHNELRALPDVWGASRLRRLQQLNLQHNNISTFASNALAGLSSLRILNLSYNHLETLPADAFAGNKELREIHLQGNELYDLPKGLLHRLEQLLVLDLSANQLTSHHIDNNTFAGLIRLIVLNLSNNALTRVGAKTFKELYFLQILDMRNNSIGHIEDGAFLPLYNLHTLKLSENRLHTLDNKIFNGLFVLNKLTLNNNLISIVETQAFRNCSDLKELDLSSNQLADVPEAVQDLTMLKTLDLGENQISDFKNGTFKNLSQLTGLRLIDNRIGNITVGMFTDLPRLTVLNLAKNRIQSIERGSFAKNTEIEAIRLDKNFLTDINGIFATLATLLWLNLSENHLVWFDYAFIPSNLKWLDIHGNYIEALGNYYKLQEEIRVTTLDASHNRITEIGAMSVPNSIELLFINNNIINQIQANTFVDKTRLARVDLYANVLSKITLNSLRVAPVATDKPVPEFYLGGNPFECDCSMEWLQRINNLTTRQHPRIVDLGNIECLMPHSRNAPIRQLAALSSSDFVCKYDSHCPATCHCCDFEQCDCEMVCPDNCTCFHDATWSTNIVDCGKQNRINLPARIPTDVTDLYLDGNNLPVLDAQVFAGKRNLRALYLNASNVMSVQNGTFDELNMVRILHLENNKLQTLEGHEFRQLSLLRELYLHNNLLTHISNTTFAPLVSLKVLRLDNNRMTAMPIAQLANLQYRNNLQGLTIGRNAWSCRCQFLQELAQFVADNAIVIRDAQDIYCVDAGVKRELDLITSNGVDCSELLESASNMASQDISGGYVPLLAAVLVLIFLIVVLIIVFVFRESVRVWLFAHYGVRVCEPRFEDAGKLYDAIILHSAKDYEFVCRNIAAELEHGRPPFRLCIQQRDLPPEASHLQIVEAARASRKIILVLTRNLLSTEWNRLEFRNAFHEALRGLAQKLVIIEETNVSSEAEEVPELAPYLKSVPSNRLLTCDRYFWEKLRYAIPIELSPRGNNYTLDHHERFKQPVSPGMIFRQAPPPPAYYQEDMEANYSSATTATPSPRPSRHGARIVDAIPMRPPSEHIYHSIESEYSAYDPQEALSMIPNGGSAATFMQHHGHQSHHPLQHPQQQQLLAPNSYRVHHHAQTNPRASTVGHQAMVMQLQQQQQQQQSNLLRQNPGTQYYYTKSASYSAAQPTSVPEERKLIYVPFIPDYKLCGEEFERHIKTYLRPIPCLLDRPQYLNRLPPFRRDDFSFPNRDEGECEVRFLGWHNELLTLTLKIQSLLASTKIDREIIEEFIAFIQKTPDLIGIDSFLVIVLPKHLAINYMLNFCPEYMWQYGKSNGFTPKHWESLLKKILSKQHLVPNWKAHITEILNNLVAELSFEELLQCFPSEVIKHQKTEAFLKEFNDNRINYVNDKLTFQELHKPTQQLCDNETVLTRDHLPMDNIDENNVFELTLRKAVSKQRSIALRSMIESTGTQLFDATSNPMYNL</sequence>
<evidence type="ECO:0000256" key="17">
    <source>
        <dbReference type="SAM" id="Phobius"/>
    </source>
</evidence>
<dbReference type="PANTHER" id="PTHR24373">
    <property type="entry name" value="SLIT RELATED LEUCINE-RICH REPEAT NEURONAL PROTEIN"/>
    <property type="match status" value="1"/>
</dbReference>
<dbReference type="FunFam" id="3.80.10.10:FF:000770">
    <property type="entry name" value="Uncharacterized protein"/>
    <property type="match status" value="1"/>
</dbReference>
<keyword evidence="5" id="KW-0399">Innate immunity</keyword>
<dbReference type="FunFam" id="3.80.10.10:FF:000355">
    <property type="entry name" value="Toll-like receptor Tollo"/>
    <property type="match status" value="1"/>
</dbReference>
<evidence type="ECO:0000256" key="6">
    <source>
        <dbReference type="ARBA" id="ARBA00022614"/>
    </source>
</evidence>
<evidence type="ECO:0000256" key="7">
    <source>
        <dbReference type="ARBA" id="ARBA00022692"/>
    </source>
</evidence>
<evidence type="ECO:0000256" key="14">
    <source>
        <dbReference type="ARBA" id="ARBA00023157"/>
    </source>
</evidence>
<evidence type="ECO:0000256" key="18">
    <source>
        <dbReference type="SAM" id="SignalP"/>
    </source>
</evidence>
<dbReference type="SMART" id="SM00364">
    <property type="entry name" value="LRR_BAC"/>
    <property type="match status" value="8"/>
</dbReference>
<keyword evidence="12" id="KW-0520">NAD</keyword>
<dbReference type="InterPro" id="IPR050328">
    <property type="entry name" value="Dev_Immune_Receptor"/>
</dbReference>
<dbReference type="SUPFAM" id="SSF52200">
    <property type="entry name" value="Toll/Interleukin receptor TIR domain"/>
    <property type="match status" value="1"/>
</dbReference>
<dbReference type="OrthoDB" id="2015831at2759"/>
<dbReference type="Pfam" id="PF01582">
    <property type="entry name" value="TIR"/>
    <property type="match status" value="1"/>
</dbReference>
<dbReference type="PROSITE" id="PS51450">
    <property type="entry name" value="LRR"/>
    <property type="match status" value="9"/>
</dbReference>
<feature type="domain" description="TIR" evidence="19">
    <location>
        <begin position="1042"/>
        <end position="1179"/>
    </location>
</feature>
<dbReference type="GO" id="GO:0009653">
    <property type="term" value="P:anatomical structure morphogenesis"/>
    <property type="evidence" value="ECO:0007669"/>
    <property type="project" value="UniProtKB-ARBA"/>
</dbReference>
<evidence type="ECO:0000256" key="10">
    <source>
        <dbReference type="ARBA" id="ARBA00022859"/>
    </source>
</evidence>
<accession>A0A034VHP9</accession>
<evidence type="ECO:0000256" key="9">
    <source>
        <dbReference type="ARBA" id="ARBA00022737"/>
    </source>
</evidence>
<dbReference type="InterPro" id="IPR035897">
    <property type="entry name" value="Toll_tir_struct_dom_sf"/>
</dbReference>
<dbReference type="FunFam" id="3.80.10.10:FF:000448">
    <property type="entry name" value="Toll-like receptor 7"/>
    <property type="match status" value="1"/>
</dbReference>
<dbReference type="SUPFAM" id="SSF52058">
    <property type="entry name" value="L domain-like"/>
    <property type="match status" value="3"/>
</dbReference>
<dbReference type="Gene3D" id="3.40.50.10140">
    <property type="entry name" value="Toll/interleukin-1 receptor homology (TIR) domain"/>
    <property type="match status" value="1"/>
</dbReference>
<keyword evidence="13 17" id="KW-0472">Membrane</keyword>
<keyword evidence="6" id="KW-0433">Leucine-rich repeat</keyword>
<keyword evidence="11 17" id="KW-1133">Transmembrane helix</keyword>
<evidence type="ECO:0000256" key="1">
    <source>
        <dbReference type="ARBA" id="ARBA00004162"/>
    </source>
</evidence>
<dbReference type="KEGG" id="bdr:105230141"/>
<dbReference type="FunFam" id="3.80.10.10:FF:000198">
    <property type="entry name" value="Blast:Protein toll"/>
    <property type="match status" value="1"/>
</dbReference>
<name>A0A034VHP9_BACDO</name>
<comment type="subcellular location">
    <subcellularLocation>
        <location evidence="1">Cell membrane</location>
        <topology evidence="1">Single-pass membrane protein</topology>
    </subcellularLocation>
    <subcellularLocation>
        <location evidence="2">Membrane</location>
        <topology evidence="2">Single-pass type I membrane protein</topology>
    </subcellularLocation>
</comment>
<feature type="chain" id="PRO_5044537692" evidence="18">
    <location>
        <begin position="36"/>
        <end position="1667"/>
    </location>
</feature>
<dbReference type="SMART" id="SM00082">
    <property type="entry name" value="LRRCT"/>
    <property type="match status" value="2"/>
</dbReference>
<organism evidence="20">
    <name type="scientific">Bactrocera dorsalis</name>
    <name type="common">Oriental fruit fly</name>
    <name type="synonym">Dacus dorsalis</name>
    <dbReference type="NCBI Taxonomy" id="27457"/>
    <lineage>
        <taxon>Eukaryota</taxon>
        <taxon>Metazoa</taxon>
        <taxon>Ecdysozoa</taxon>
        <taxon>Arthropoda</taxon>
        <taxon>Hexapoda</taxon>
        <taxon>Insecta</taxon>
        <taxon>Pterygota</taxon>
        <taxon>Neoptera</taxon>
        <taxon>Endopterygota</taxon>
        <taxon>Diptera</taxon>
        <taxon>Brachycera</taxon>
        <taxon>Muscomorpha</taxon>
        <taxon>Tephritoidea</taxon>
        <taxon>Tephritidae</taxon>
        <taxon>Bactrocera</taxon>
        <taxon>Bactrocera</taxon>
    </lineage>
</organism>
<dbReference type="GO" id="GO:0007165">
    <property type="term" value="P:signal transduction"/>
    <property type="evidence" value="ECO:0007669"/>
    <property type="project" value="InterPro"/>
</dbReference>
<evidence type="ECO:0000256" key="11">
    <source>
        <dbReference type="ARBA" id="ARBA00022989"/>
    </source>
</evidence>
<dbReference type="SMART" id="SM00369">
    <property type="entry name" value="LRR_TYP"/>
    <property type="match status" value="21"/>
</dbReference>
<dbReference type="PROSITE" id="PS50104">
    <property type="entry name" value="TIR"/>
    <property type="match status" value="1"/>
</dbReference>
<keyword evidence="4" id="KW-1003">Cell membrane</keyword>
<evidence type="ECO:0000256" key="3">
    <source>
        <dbReference type="ARBA" id="ARBA00009634"/>
    </source>
</evidence>
<dbReference type="EMBL" id="GAKP01017315">
    <property type="protein sequence ID" value="JAC41637.1"/>
    <property type="molecule type" value="Transcribed_RNA"/>
</dbReference>
<feature type="signal peptide" evidence="18">
    <location>
        <begin position="1"/>
        <end position="35"/>
    </location>
</feature>
<dbReference type="GO" id="GO:0005886">
    <property type="term" value="C:plasma membrane"/>
    <property type="evidence" value="ECO:0007669"/>
    <property type="project" value="UniProtKB-SubCell"/>
</dbReference>
<dbReference type="InterPro" id="IPR003591">
    <property type="entry name" value="Leu-rich_rpt_typical-subtyp"/>
</dbReference>
<keyword evidence="8 18" id="KW-0732">Signal</keyword>
<evidence type="ECO:0000256" key="15">
    <source>
        <dbReference type="ARBA" id="ARBA00023170"/>
    </source>
</evidence>
<dbReference type="FunFam" id="3.40.50.10140:FF:000019">
    <property type="entry name" value="18w protein"/>
    <property type="match status" value="1"/>
</dbReference>
<evidence type="ECO:0000256" key="12">
    <source>
        <dbReference type="ARBA" id="ARBA00023027"/>
    </source>
</evidence>
<evidence type="ECO:0000256" key="16">
    <source>
        <dbReference type="ARBA" id="ARBA00023180"/>
    </source>
</evidence>
<protein>
    <submittedName>
        <fullName evidence="20">Protein toll</fullName>
    </submittedName>
</protein>
<dbReference type="SMART" id="SM00365">
    <property type="entry name" value="LRR_SD22"/>
    <property type="match status" value="8"/>
</dbReference>
<dbReference type="InterPro" id="IPR000157">
    <property type="entry name" value="TIR_dom"/>
</dbReference>
<dbReference type="GeneID" id="105230141"/>
<feature type="transmembrane region" description="Helical" evidence="17">
    <location>
        <begin position="993"/>
        <end position="1016"/>
    </location>
</feature>
<evidence type="ECO:0000256" key="2">
    <source>
        <dbReference type="ARBA" id="ARBA00004479"/>
    </source>
</evidence>
<evidence type="ECO:0000313" key="20">
    <source>
        <dbReference type="EMBL" id="JAC41637.1"/>
    </source>
</evidence>
<reference evidence="20" key="1">
    <citation type="journal article" date="2014" name="BMC Genomics">
        <title>Characterizing the developmental transcriptome of the oriental fruit fly, Bactrocera dorsalis (Diptera: Tephritidae) through comparative genomic analysis with Drosophila melanogaster utilizing modENCODE datasets.</title>
        <authorList>
            <person name="Geib S.M."/>
            <person name="Calla B."/>
            <person name="Hall B."/>
            <person name="Hou S."/>
            <person name="Manoukis N.C."/>
        </authorList>
    </citation>
    <scope>NUCLEOTIDE SEQUENCE</scope>
    <source>
        <strain evidence="20">Punador</strain>
    </source>
</reference>
<evidence type="ECO:0000256" key="4">
    <source>
        <dbReference type="ARBA" id="ARBA00022475"/>
    </source>
</evidence>
<keyword evidence="10" id="KW-0391">Immunity</keyword>
<dbReference type="Pfam" id="PF13855">
    <property type="entry name" value="LRR_8"/>
    <property type="match status" value="6"/>
</dbReference>
<dbReference type="Gene3D" id="3.80.10.10">
    <property type="entry name" value="Ribonuclease Inhibitor"/>
    <property type="match status" value="7"/>
</dbReference>
<dbReference type="InterPro" id="IPR000483">
    <property type="entry name" value="Cys-rich_flank_reg_C"/>
</dbReference>
<dbReference type="InterPro" id="IPR032675">
    <property type="entry name" value="LRR_dom_sf"/>
</dbReference>
<dbReference type="RefSeq" id="XP_011209045.2">
    <property type="nucleotide sequence ID" value="XM_011210743.4"/>
</dbReference>
<gene>
    <name evidence="20" type="primary">TOLL</name>
</gene>
<dbReference type="GO" id="GO:0010556">
    <property type="term" value="P:regulation of macromolecule biosynthetic process"/>
    <property type="evidence" value="ECO:0007669"/>
    <property type="project" value="UniProtKB-ARBA"/>
</dbReference>
<comment type="similarity">
    <text evidence="3">Belongs to the Toll-like receptor family.</text>
</comment>
<dbReference type="InterPro" id="IPR001611">
    <property type="entry name" value="Leu-rich_rpt"/>
</dbReference>
<dbReference type="GO" id="GO:0048666">
    <property type="term" value="P:neuron development"/>
    <property type="evidence" value="ECO:0007669"/>
    <property type="project" value="UniProtKB-ARBA"/>
</dbReference>
<keyword evidence="15" id="KW-0675">Receptor</keyword>
<evidence type="ECO:0000259" key="19">
    <source>
        <dbReference type="PROSITE" id="PS50104"/>
    </source>
</evidence>
<proteinExistence type="inferred from homology"/>